<accession>A0A382BAV6</accession>
<proteinExistence type="predicted"/>
<reference evidence="1" key="1">
    <citation type="submission" date="2018-05" db="EMBL/GenBank/DDBJ databases">
        <authorList>
            <person name="Lanie J.A."/>
            <person name="Ng W.-L."/>
            <person name="Kazmierczak K.M."/>
            <person name="Andrzejewski T.M."/>
            <person name="Davidsen T.M."/>
            <person name="Wayne K.J."/>
            <person name="Tettelin H."/>
            <person name="Glass J.I."/>
            <person name="Rusch D."/>
            <person name="Podicherti R."/>
            <person name="Tsui H.-C.T."/>
            <person name="Winkler M.E."/>
        </authorList>
    </citation>
    <scope>NUCLEOTIDE SEQUENCE</scope>
</reference>
<dbReference type="AlphaFoldDB" id="A0A382BAV6"/>
<organism evidence="1">
    <name type="scientific">marine metagenome</name>
    <dbReference type="NCBI Taxonomy" id="408172"/>
    <lineage>
        <taxon>unclassified sequences</taxon>
        <taxon>metagenomes</taxon>
        <taxon>ecological metagenomes</taxon>
    </lineage>
</organism>
<dbReference type="EMBL" id="UINC01028777">
    <property type="protein sequence ID" value="SVB10363.1"/>
    <property type="molecule type" value="Genomic_DNA"/>
</dbReference>
<name>A0A382BAV6_9ZZZZ</name>
<sequence>MGVSLLIIPYPPPMPNQVENTRLKKSIQVGPVDVGTRSASGGGGCKNKWELLPLHWV</sequence>
<protein>
    <submittedName>
        <fullName evidence="1">Uncharacterized protein</fullName>
    </submittedName>
</protein>
<evidence type="ECO:0000313" key="1">
    <source>
        <dbReference type="EMBL" id="SVB10363.1"/>
    </source>
</evidence>
<gene>
    <name evidence="1" type="ORF">METZ01_LOCUS163217</name>
</gene>